<gene>
    <name evidence="2" type="ORF">PILCRDRAFT_10677</name>
</gene>
<dbReference type="EMBL" id="KN833012">
    <property type="protein sequence ID" value="KIM79020.1"/>
    <property type="molecule type" value="Genomic_DNA"/>
</dbReference>
<dbReference type="AlphaFoldDB" id="A0A0C3F2I1"/>
<dbReference type="SUPFAM" id="SSF81383">
    <property type="entry name" value="F-box domain"/>
    <property type="match status" value="1"/>
</dbReference>
<accession>A0A0C3F2I1</accession>
<sequence length="257" mass="28496">MTIGQFKFSEDNSDIKGTAICQVDESGSLKVPDGWQVEVRLVDDYDAGSFWKVLKENQDEASANPNCLSRKDAITTWIDWTALPHAFLLDPAPLSFGAEFYEIVNSKEDIRDDITAVLTCTASLTTNMKPPYFFSARRGSTHPARAIREGLRIEELLPTIMQDFRCWASVAPSTHDTSTTILSMYTIKNNSTNVFDVLPVELLLVILGHVSLSSYLSVSATCRSLRSFLIAPDFIDTIIKTAITSAGFRQLTLCLAK</sequence>
<organism evidence="2 3">
    <name type="scientific">Piloderma croceum (strain F 1598)</name>
    <dbReference type="NCBI Taxonomy" id="765440"/>
    <lineage>
        <taxon>Eukaryota</taxon>
        <taxon>Fungi</taxon>
        <taxon>Dikarya</taxon>
        <taxon>Basidiomycota</taxon>
        <taxon>Agaricomycotina</taxon>
        <taxon>Agaricomycetes</taxon>
        <taxon>Agaricomycetidae</taxon>
        <taxon>Atheliales</taxon>
        <taxon>Atheliaceae</taxon>
        <taxon>Piloderma</taxon>
    </lineage>
</organism>
<protein>
    <recommendedName>
        <fullName evidence="1">F-box domain-containing protein</fullName>
    </recommendedName>
</protein>
<proteinExistence type="predicted"/>
<dbReference type="SMART" id="SM00256">
    <property type="entry name" value="FBOX"/>
    <property type="match status" value="1"/>
</dbReference>
<keyword evidence="3" id="KW-1185">Reference proteome</keyword>
<evidence type="ECO:0000313" key="3">
    <source>
        <dbReference type="Proteomes" id="UP000054166"/>
    </source>
</evidence>
<reference evidence="2 3" key="1">
    <citation type="submission" date="2014-04" db="EMBL/GenBank/DDBJ databases">
        <authorList>
            <consortium name="DOE Joint Genome Institute"/>
            <person name="Kuo A."/>
            <person name="Tarkka M."/>
            <person name="Buscot F."/>
            <person name="Kohler A."/>
            <person name="Nagy L.G."/>
            <person name="Floudas D."/>
            <person name="Copeland A."/>
            <person name="Barry K.W."/>
            <person name="Cichocki N."/>
            <person name="Veneault-Fourrey C."/>
            <person name="LaButti K."/>
            <person name="Lindquist E.A."/>
            <person name="Lipzen A."/>
            <person name="Lundell T."/>
            <person name="Morin E."/>
            <person name="Murat C."/>
            <person name="Sun H."/>
            <person name="Tunlid A."/>
            <person name="Henrissat B."/>
            <person name="Grigoriev I.V."/>
            <person name="Hibbett D.S."/>
            <person name="Martin F."/>
            <person name="Nordberg H.P."/>
            <person name="Cantor M.N."/>
            <person name="Hua S.X."/>
        </authorList>
    </citation>
    <scope>NUCLEOTIDE SEQUENCE [LARGE SCALE GENOMIC DNA]</scope>
    <source>
        <strain evidence="2 3">F 1598</strain>
    </source>
</reference>
<evidence type="ECO:0000259" key="1">
    <source>
        <dbReference type="SMART" id="SM00256"/>
    </source>
</evidence>
<reference evidence="3" key="2">
    <citation type="submission" date="2015-01" db="EMBL/GenBank/DDBJ databases">
        <title>Evolutionary Origins and Diversification of the Mycorrhizal Mutualists.</title>
        <authorList>
            <consortium name="DOE Joint Genome Institute"/>
            <consortium name="Mycorrhizal Genomics Consortium"/>
            <person name="Kohler A."/>
            <person name="Kuo A."/>
            <person name="Nagy L.G."/>
            <person name="Floudas D."/>
            <person name="Copeland A."/>
            <person name="Barry K.W."/>
            <person name="Cichocki N."/>
            <person name="Veneault-Fourrey C."/>
            <person name="LaButti K."/>
            <person name="Lindquist E.A."/>
            <person name="Lipzen A."/>
            <person name="Lundell T."/>
            <person name="Morin E."/>
            <person name="Murat C."/>
            <person name="Riley R."/>
            <person name="Ohm R."/>
            <person name="Sun H."/>
            <person name="Tunlid A."/>
            <person name="Henrissat B."/>
            <person name="Grigoriev I.V."/>
            <person name="Hibbett D.S."/>
            <person name="Martin F."/>
        </authorList>
    </citation>
    <scope>NUCLEOTIDE SEQUENCE [LARGE SCALE GENOMIC DNA]</scope>
    <source>
        <strain evidence="3">F 1598</strain>
    </source>
</reference>
<dbReference type="Pfam" id="PF12937">
    <property type="entry name" value="F-box-like"/>
    <property type="match status" value="1"/>
</dbReference>
<dbReference type="InterPro" id="IPR036047">
    <property type="entry name" value="F-box-like_dom_sf"/>
</dbReference>
<dbReference type="OrthoDB" id="2987940at2759"/>
<name>A0A0C3F2I1_PILCF</name>
<dbReference type="Proteomes" id="UP000054166">
    <property type="component" value="Unassembled WGS sequence"/>
</dbReference>
<feature type="domain" description="F-box" evidence="1">
    <location>
        <begin position="198"/>
        <end position="238"/>
    </location>
</feature>
<evidence type="ECO:0000313" key="2">
    <source>
        <dbReference type="EMBL" id="KIM79020.1"/>
    </source>
</evidence>
<dbReference type="HOGENOM" id="CLU_1082257_0_0_1"/>
<dbReference type="InterPro" id="IPR001810">
    <property type="entry name" value="F-box_dom"/>
</dbReference>
<dbReference type="InParanoid" id="A0A0C3F2I1"/>